<dbReference type="NCBIfam" id="NF002794">
    <property type="entry name" value="PRK02925.1"/>
    <property type="match status" value="1"/>
</dbReference>
<dbReference type="UniPathway" id="UPA00246"/>
<dbReference type="Proteomes" id="UP000198999">
    <property type="component" value="Unassembled WGS sequence"/>
</dbReference>
<evidence type="ECO:0000256" key="5">
    <source>
        <dbReference type="ARBA" id="ARBA00020555"/>
    </source>
</evidence>
<dbReference type="GO" id="GO:0008880">
    <property type="term" value="F:glucuronate isomerase activity"/>
    <property type="evidence" value="ECO:0007669"/>
    <property type="project" value="UniProtKB-UniRule"/>
</dbReference>
<dbReference type="InterPro" id="IPR003766">
    <property type="entry name" value="Uronate_isomerase"/>
</dbReference>
<keyword evidence="9" id="KW-1185">Reference proteome</keyword>
<evidence type="ECO:0000256" key="1">
    <source>
        <dbReference type="ARBA" id="ARBA00001165"/>
    </source>
</evidence>
<dbReference type="InterPro" id="IPR032466">
    <property type="entry name" value="Metal_Hydrolase"/>
</dbReference>
<reference evidence="8 9" key="1">
    <citation type="submission" date="2016-10" db="EMBL/GenBank/DDBJ databases">
        <authorList>
            <person name="de Groot N.N."/>
        </authorList>
    </citation>
    <scope>NUCLEOTIDE SEQUENCE [LARGE SCALE GENOMIC DNA]</scope>
    <source>
        <strain evidence="8 9">DSM 21035</strain>
    </source>
</reference>
<dbReference type="PANTHER" id="PTHR30068">
    <property type="entry name" value="URONATE ISOMERASE"/>
    <property type="match status" value="1"/>
</dbReference>
<dbReference type="Pfam" id="PF02614">
    <property type="entry name" value="UxaC"/>
    <property type="match status" value="1"/>
</dbReference>
<comment type="catalytic activity">
    <reaction evidence="1 7">
        <text>D-glucuronate = D-fructuronate</text>
        <dbReference type="Rhea" id="RHEA:13049"/>
        <dbReference type="ChEBI" id="CHEBI:58720"/>
        <dbReference type="ChEBI" id="CHEBI:59863"/>
        <dbReference type="EC" id="5.3.1.12"/>
    </reaction>
</comment>
<dbReference type="GO" id="GO:0042840">
    <property type="term" value="P:D-glucuronate catabolic process"/>
    <property type="evidence" value="ECO:0007669"/>
    <property type="project" value="TreeGrafter"/>
</dbReference>
<dbReference type="GO" id="GO:0019698">
    <property type="term" value="P:D-galacturonate catabolic process"/>
    <property type="evidence" value="ECO:0007669"/>
    <property type="project" value="TreeGrafter"/>
</dbReference>
<evidence type="ECO:0000256" key="4">
    <source>
        <dbReference type="ARBA" id="ARBA00012546"/>
    </source>
</evidence>
<evidence type="ECO:0000313" key="8">
    <source>
        <dbReference type="EMBL" id="SEQ75355.1"/>
    </source>
</evidence>
<comment type="similarity">
    <text evidence="3 7">Belongs to the metallo-dependent hydrolases superfamily. Uronate isomerase family.</text>
</comment>
<dbReference type="STRING" id="419940.SAMN05421824_2216"/>
<dbReference type="AlphaFoldDB" id="A0A1H9ILU3"/>
<dbReference type="EMBL" id="FOFN01000003">
    <property type="protein sequence ID" value="SEQ75355.1"/>
    <property type="molecule type" value="Genomic_DNA"/>
</dbReference>
<protein>
    <recommendedName>
        <fullName evidence="5 7">Uronate isomerase</fullName>
        <ecNumber evidence="4 7">5.3.1.12</ecNumber>
    </recommendedName>
    <alternativeName>
        <fullName evidence="7">Glucuronate isomerase</fullName>
    </alternativeName>
    <alternativeName>
        <fullName evidence="7">Uronic isomerase</fullName>
    </alternativeName>
</protein>
<evidence type="ECO:0000256" key="7">
    <source>
        <dbReference type="HAMAP-Rule" id="MF_00675"/>
    </source>
</evidence>
<dbReference type="EC" id="5.3.1.12" evidence="4 7"/>
<gene>
    <name evidence="7" type="primary">uxaC</name>
    <name evidence="8" type="ORF">SAMN05421824_2216</name>
</gene>
<dbReference type="Gene3D" id="1.10.2020.10">
    <property type="entry name" value="uronate isomerase, domain 2, chain A"/>
    <property type="match status" value="1"/>
</dbReference>
<dbReference type="RefSeq" id="WP_092579517.1">
    <property type="nucleotide sequence ID" value="NZ_FOFN01000003.1"/>
</dbReference>
<accession>A0A1H9ILU3</accession>
<comment type="pathway">
    <text evidence="2 7">Carbohydrate metabolism; pentose and glucuronate interconversion.</text>
</comment>
<evidence type="ECO:0000256" key="3">
    <source>
        <dbReference type="ARBA" id="ARBA00008397"/>
    </source>
</evidence>
<name>A0A1H9ILU3_9FLAO</name>
<evidence type="ECO:0000256" key="2">
    <source>
        <dbReference type="ARBA" id="ARBA00004892"/>
    </source>
</evidence>
<dbReference type="HAMAP" id="MF_00675">
    <property type="entry name" value="UxaC"/>
    <property type="match status" value="1"/>
</dbReference>
<proteinExistence type="inferred from homology"/>
<organism evidence="8 9">
    <name type="scientific">Hyunsoonleella jejuensis</name>
    <dbReference type="NCBI Taxonomy" id="419940"/>
    <lineage>
        <taxon>Bacteria</taxon>
        <taxon>Pseudomonadati</taxon>
        <taxon>Bacteroidota</taxon>
        <taxon>Flavobacteriia</taxon>
        <taxon>Flavobacteriales</taxon>
        <taxon>Flavobacteriaceae</taxon>
    </lineage>
</organism>
<dbReference type="SUPFAM" id="SSF51556">
    <property type="entry name" value="Metallo-dependent hydrolases"/>
    <property type="match status" value="1"/>
</dbReference>
<keyword evidence="6 7" id="KW-0413">Isomerase</keyword>
<dbReference type="OrthoDB" id="9766564at2"/>
<evidence type="ECO:0000313" key="9">
    <source>
        <dbReference type="Proteomes" id="UP000198999"/>
    </source>
</evidence>
<comment type="catalytic activity">
    <reaction evidence="7">
        <text>aldehydo-D-galacturonate = keto-D-tagaturonate</text>
        <dbReference type="Rhea" id="RHEA:27702"/>
        <dbReference type="ChEBI" id="CHEBI:12952"/>
        <dbReference type="ChEBI" id="CHEBI:17886"/>
    </reaction>
</comment>
<dbReference type="Gene3D" id="3.20.20.140">
    <property type="entry name" value="Metal-dependent hydrolases"/>
    <property type="match status" value="1"/>
</dbReference>
<dbReference type="PANTHER" id="PTHR30068:SF4">
    <property type="entry name" value="URONATE ISOMERASE"/>
    <property type="match status" value="1"/>
</dbReference>
<evidence type="ECO:0000256" key="6">
    <source>
        <dbReference type="ARBA" id="ARBA00023235"/>
    </source>
</evidence>
<sequence>MKSTNFITDNFVLQSDVAETLYHKYAKDLPIIDYHNHLSPQLIAEDQPLKNITEAWLNGDHYKWRAMRANGIDEIFITGSATSHKEKFLKWAETVPKTIRNPLFHWTHLELKRYFDIDNLLHPDTAEEIYEKANAILENKTPAQLLEDLKVEVVCTTDDPIDDLKYHQEIAEKGFFTKVFPTFRPDSMLQMLNGNSLVYIEKLIGCVGFKINDFESFLKAIDKRIDFFHDNGCRLSDYGISGAFTFAEHTEDEVNSIFNKFLNGEHLNNVEVEKYKTYLSLYLGRKYHEKGWVQQYHLGVIRNNNTRLQNIVGLDAGCDSIGDFPIIEGLSKFLNTLNESNQLAKTITYNLNPAQNETFATMMGNFQNAQYPGKMQWGSGWWFLDQKDGMEKQINCLSNMGLLSRFVGMLTDSRSFLSFPRHEYFRRILCNLLGEDVKQGLIPNDIEFLGKMVQDICYYNAKNYFSFKTK</sequence>